<proteinExistence type="predicted"/>
<feature type="domain" description="RNase H type-1" evidence="1">
    <location>
        <begin position="6"/>
        <end position="72"/>
    </location>
</feature>
<dbReference type="EMBL" id="JARKNE010000009">
    <property type="protein sequence ID" value="KAK5804656.1"/>
    <property type="molecule type" value="Genomic_DNA"/>
</dbReference>
<comment type="caution">
    <text evidence="2">The sequence shown here is derived from an EMBL/GenBank/DDBJ whole genome shotgun (WGS) entry which is preliminary data.</text>
</comment>
<gene>
    <name evidence="2" type="ORF">PVK06_032307</name>
</gene>
<evidence type="ECO:0000313" key="3">
    <source>
        <dbReference type="Proteomes" id="UP001358586"/>
    </source>
</evidence>
<name>A0ABR0NUL9_GOSAR</name>
<dbReference type="InterPro" id="IPR002156">
    <property type="entry name" value="RNaseH_domain"/>
</dbReference>
<sequence>MAQRALEGLQQAWKLGARKVVLETDNMVVTRLLKAQQIGHDDSAFISEGHKKDDSVGLESGGNKVADALAAMAFSKSLGLHQFLRAPDEGTRLLQDDGNNIGTSKTIMI</sequence>
<dbReference type="Proteomes" id="UP001358586">
    <property type="component" value="Chromosome 9"/>
</dbReference>
<evidence type="ECO:0000313" key="2">
    <source>
        <dbReference type="EMBL" id="KAK5804656.1"/>
    </source>
</evidence>
<organism evidence="2 3">
    <name type="scientific">Gossypium arboreum</name>
    <name type="common">Tree cotton</name>
    <name type="synonym">Gossypium nanking</name>
    <dbReference type="NCBI Taxonomy" id="29729"/>
    <lineage>
        <taxon>Eukaryota</taxon>
        <taxon>Viridiplantae</taxon>
        <taxon>Streptophyta</taxon>
        <taxon>Embryophyta</taxon>
        <taxon>Tracheophyta</taxon>
        <taxon>Spermatophyta</taxon>
        <taxon>Magnoliopsida</taxon>
        <taxon>eudicotyledons</taxon>
        <taxon>Gunneridae</taxon>
        <taxon>Pentapetalae</taxon>
        <taxon>rosids</taxon>
        <taxon>malvids</taxon>
        <taxon>Malvales</taxon>
        <taxon>Malvaceae</taxon>
        <taxon>Malvoideae</taxon>
        <taxon>Gossypium</taxon>
    </lineage>
</organism>
<keyword evidence="3" id="KW-1185">Reference proteome</keyword>
<evidence type="ECO:0000259" key="1">
    <source>
        <dbReference type="Pfam" id="PF13456"/>
    </source>
</evidence>
<dbReference type="Pfam" id="PF13456">
    <property type="entry name" value="RVT_3"/>
    <property type="match status" value="1"/>
</dbReference>
<protein>
    <recommendedName>
        <fullName evidence="1">RNase H type-1 domain-containing protein</fullName>
    </recommendedName>
</protein>
<reference evidence="2 3" key="1">
    <citation type="submission" date="2023-03" db="EMBL/GenBank/DDBJ databases">
        <title>WGS of Gossypium arboreum.</title>
        <authorList>
            <person name="Yu D."/>
        </authorList>
    </citation>
    <scope>NUCLEOTIDE SEQUENCE [LARGE SCALE GENOMIC DNA]</scope>
    <source>
        <tissue evidence="2">Leaf</tissue>
    </source>
</reference>
<accession>A0ABR0NUL9</accession>